<dbReference type="Proteomes" id="UP000254191">
    <property type="component" value="Unassembled WGS sequence"/>
</dbReference>
<evidence type="ECO:0000313" key="1">
    <source>
        <dbReference type="EMBL" id="SUC18051.1"/>
    </source>
</evidence>
<protein>
    <submittedName>
        <fullName evidence="1">Fimbrial chaperone</fullName>
    </submittedName>
</protein>
<reference evidence="1 2" key="1">
    <citation type="submission" date="2018-06" db="EMBL/GenBank/DDBJ databases">
        <authorList>
            <consortium name="Pathogen Informatics"/>
            <person name="Doyle S."/>
        </authorList>
    </citation>
    <scope>NUCLEOTIDE SEQUENCE [LARGE SCALE GENOMIC DNA]</scope>
    <source>
        <strain evidence="1 2">NCTC11938</strain>
    </source>
</reference>
<gene>
    <name evidence="1" type="ORF">NCTC11938_00360</name>
</gene>
<dbReference type="AlphaFoldDB" id="A0A379FED4"/>
<sequence>MRVITITLSPLLKLMATYEKEYFLILFLLFSLITASQAAGISVGGTRFVYDDNLREISIPNYEYG</sequence>
<organism evidence="1 2">
    <name type="scientific">Proteus mirabilis</name>
    <dbReference type="NCBI Taxonomy" id="584"/>
    <lineage>
        <taxon>Bacteria</taxon>
        <taxon>Pseudomonadati</taxon>
        <taxon>Pseudomonadota</taxon>
        <taxon>Gammaproteobacteria</taxon>
        <taxon>Enterobacterales</taxon>
        <taxon>Morganellaceae</taxon>
        <taxon>Proteus</taxon>
    </lineage>
</organism>
<name>A0A379FED4_PROMI</name>
<evidence type="ECO:0000313" key="2">
    <source>
        <dbReference type="Proteomes" id="UP000254191"/>
    </source>
</evidence>
<dbReference type="EMBL" id="UGTS01000003">
    <property type="protein sequence ID" value="SUC18051.1"/>
    <property type="molecule type" value="Genomic_DNA"/>
</dbReference>
<proteinExistence type="predicted"/>
<accession>A0A379FED4</accession>